<dbReference type="Gene3D" id="1.20.120.450">
    <property type="entry name" value="dinb family like domain"/>
    <property type="match status" value="1"/>
</dbReference>
<dbReference type="KEGG" id="fuv:JR347_03515"/>
<dbReference type="PANTHER" id="PTHR37302">
    <property type="entry name" value="SLR1116 PROTEIN"/>
    <property type="match status" value="1"/>
</dbReference>
<dbReference type="InterPro" id="IPR007837">
    <property type="entry name" value="DinB"/>
</dbReference>
<dbReference type="GO" id="GO:0046872">
    <property type="term" value="F:metal ion binding"/>
    <property type="evidence" value="ECO:0007669"/>
    <property type="project" value="UniProtKB-KW"/>
</dbReference>
<reference evidence="4" key="1">
    <citation type="submission" date="2021-02" db="EMBL/GenBank/DDBJ databases">
        <title>Fulvivirga sp. S481 isolated from sea water.</title>
        <authorList>
            <person name="Bae S.S."/>
            <person name="Baek K."/>
        </authorList>
    </citation>
    <scope>NUCLEOTIDE SEQUENCE</scope>
    <source>
        <strain evidence="4">S481</strain>
    </source>
</reference>
<evidence type="ECO:0000256" key="3">
    <source>
        <dbReference type="PIRSR" id="PIRSR607837-1"/>
    </source>
</evidence>
<gene>
    <name evidence="4" type="ORF">JR347_03515</name>
</gene>
<evidence type="ECO:0008006" key="6">
    <source>
        <dbReference type="Google" id="ProtNLM"/>
    </source>
</evidence>
<organism evidence="4 5">
    <name type="scientific">Fulvivirga lutea</name>
    <dbReference type="NCBI Taxonomy" id="2810512"/>
    <lineage>
        <taxon>Bacteria</taxon>
        <taxon>Pseudomonadati</taxon>
        <taxon>Bacteroidota</taxon>
        <taxon>Cytophagia</taxon>
        <taxon>Cytophagales</taxon>
        <taxon>Fulvivirgaceae</taxon>
        <taxon>Fulvivirga</taxon>
    </lineage>
</organism>
<dbReference type="AlphaFoldDB" id="A0A974WJ95"/>
<dbReference type="RefSeq" id="WP_205722670.1">
    <property type="nucleotide sequence ID" value="NZ_CP070608.1"/>
</dbReference>
<dbReference type="Proteomes" id="UP000662783">
    <property type="component" value="Chromosome"/>
</dbReference>
<name>A0A974WJ95_9BACT</name>
<protein>
    <recommendedName>
        <fullName evidence="6">Damage-inducible protein DinB</fullName>
    </recommendedName>
</protein>
<dbReference type="InterPro" id="IPR034660">
    <property type="entry name" value="DinB/YfiT-like"/>
</dbReference>
<dbReference type="SUPFAM" id="SSF109854">
    <property type="entry name" value="DinB/YfiT-like putative metalloenzymes"/>
    <property type="match status" value="1"/>
</dbReference>
<evidence type="ECO:0000313" key="4">
    <source>
        <dbReference type="EMBL" id="QSE98162.1"/>
    </source>
</evidence>
<accession>A0A974WJ95</accession>
<feature type="binding site" evidence="3">
    <location>
        <position position="125"/>
    </location>
    <ligand>
        <name>a divalent metal cation</name>
        <dbReference type="ChEBI" id="CHEBI:60240"/>
    </ligand>
</feature>
<comment type="similarity">
    <text evidence="1">Belongs to the DinB family.</text>
</comment>
<sequence>MKKHFKDILKFNEWANYRVLKTLEEHAPEDQELLKLYSHILSAQIIWLNRIKDLPTSPFPVWEVYKINELSSMTEESSDNWNNYIYEHKFETFEEMIFYTNSEGKKFESTIREIVSHVVNHSSYHRGQIAMKLREKGIEPPVTDFIHYARSK</sequence>
<proteinExistence type="inferred from homology"/>
<dbReference type="PANTHER" id="PTHR37302:SF3">
    <property type="entry name" value="DAMAGE-INDUCIBLE PROTEIN DINB"/>
    <property type="match status" value="1"/>
</dbReference>
<feature type="binding site" evidence="3">
    <location>
        <position position="121"/>
    </location>
    <ligand>
        <name>a divalent metal cation</name>
        <dbReference type="ChEBI" id="CHEBI:60240"/>
    </ligand>
</feature>
<dbReference type="Pfam" id="PF05163">
    <property type="entry name" value="DinB"/>
    <property type="match status" value="1"/>
</dbReference>
<evidence type="ECO:0000256" key="1">
    <source>
        <dbReference type="ARBA" id="ARBA00008635"/>
    </source>
</evidence>
<keyword evidence="2 3" id="KW-0479">Metal-binding</keyword>
<dbReference type="EMBL" id="CP070608">
    <property type="protein sequence ID" value="QSE98162.1"/>
    <property type="molecule type" value="Genomic_DNA"/>
</dbReference>
<feature type="binding site" evidence="3">
    <location>
        <position position="39"/>
    </location>
    <ligand>
        <name>a divalent metal cation</name>
        <dbReference type="ChEBI" id="CHEBI:60240"/>
    </ligand>
</feature>
<evidence type="ECO:0000256" key="2">
    <source>
        <dbReference type="ARBA" id="ARBA00022723"/>
    </source>
</evidence>
<keyword evidence="5" id="KW-1185">Reference proteome</keyword>
<evidence type="ECO:0000313" key="5">
    <source>
        <dbReference type="Proteomes" id="UP000662783"/>
    </source>
</evidence>